<name>A0A0D0D2K8_9AGAM</name>
<dbReference type="STRING" id="930991.A0A0D0D2K8"/>
<reference evidence="2" key="2">
    <citation type="submission" date="2015-01" db="EMBL/GenBank/DDBJ databases">
        <title>Evolutionary Origins and Diversification of the Mycorrhizal Mutualists.</title>
        <authorList>
            <consortium name="DOE Joint Genome Institute"/>
            <consortium name="Mycorrhizal Genomics Consortium"/>
            <person name="Kohler A."/>
            <person name="Kuo A."/>
            <person name="Nagy L.G."/>
            <person name="Floudas D."/>
            <person name="Copeland A."/>
            <person name="Barry K.W."/>
            <person name="Cichocki N."/>
            <person name="Veneault-Fourrey C."/>
            <person name="LaButti K."/>
            <person name="Lindquist E.A."/>
            <person name="Lipzen A."/>
            <person name="Lundell T."/>
            <person name="Morin E."/>
            <person name="Murat C."/>
            <person name="Riley R."/>
            <person name="Ohm R."/>
            <person name="Sun H."/>
            <person name="Tunlid A."/>
            <person name="Henrissat B."/>
            <person name="Grigoriev I.V."/>
            <person name="Hibbett D.S."/>
            <person name="Martin F."/>
        </authorList>
    </citation>
    <scope>NUCLEOTIDE SEQUENCE [LARGE SCALE GENOMIC DNA]</scope>
    <source>
        <strain evidence="2">Ve08.2h10</strain>
    </source>
</reference>
<gene>
    <name evidence="1" type="ORF">PAXRUDRAFT_20159</name>
</gene>
<keyword evidence="2" id="KW-1185">Reference proteome</keyword>
<dbReference type="EMBL" id="KN829118">
    <property type="protein sequence ID" value="KIK74154.1"/>
    <property type="molecule type" value="Genomic_DNA"/>
</dbReference>
<dbReference type="InParanoid" id="A0A0D0D2K8"/>
<dbReference type="PANTHER" id="PTHR35871:SF1">
    <property type="entry name" value="CXC1-LIKE CYSTEINE CLUSTER ASSOCIATED WITH KDZ TRANSPOSASES DOMAIN-CONTAINING PROTEIN"/>
    <property type="match status" value="1"/>
</dbReference>
<dbReference type="HOGENOM" id="CLU_005726_2_2_1"/>
<dbReference type="Proteomes" id="UP000054538">
    <property type="component" value="Unassembled WGS sequence"/>
</dbReference>
<organism evidence="1 2">
    <name type="scientific">Paxillus rubicundulus Ve08.2h10</name>
    <dbReference type="NCBI Taxonomy" id="930991"/>
    <lineage>
        <taxon>Eukaryota</taxon>
        <taxon>Fungi</taxon>
        <taxon>Dikarya</taxon>
        <taxon>Basidiomycota</taxon>
        <taxon>Agaricomycotina</taxon>
        <taxon>Agaricomycetes</taxon>
        <taxon>Agaricomycetidae</taxon>
        <taxon>Boletales</taxon>
        <taxon>Paxilineae</taxon>
        <taxon>Paxillaceae</taxon>
        <taxon>Paxillus</taxon>
    </lineage>
</organism>
<sequence length="225" mass="25783">MSASLTTVHAHEKGHYYARQLRSWTKAFISDRDELLFDLYGASKILKLNDEELASELHAHLQSVNKFVKAANLVQYISDNNVQKQFGFKSTISLATAKCWMHVLGYRWKSNHHGQYVDGHECGDVLRYCQESYIPAVIKYEACMRKWEKDGVTSELTFPTGEKPIEEWYQDEVTFYAHDHRHSGWKHIDVGSDHRPKGEGASIMVSDFVSADRGWCHSPDGQESA</sequence>
<evidence type="ECO:0000313" key="1">
    <source>
        <dbReference type="EMBL" id="KIK74154.1"/>
    </source>
</evidence>
<proteinExistence type="predicted"/>
<dbReference type="OrthoDB" id="10039611at2759"/>
<reference evidence="1 2" key="1">
    <citation type="submission" date="2014-04" db="EMBL/GenBank/DDBJ databases">
        <authorList>
            <consortium name="DOE Joint Genome Institute"/>
            <person name="Kuo A."/>
            <person name="Kohler A."/>
            <person name="Jargeat P."/>
            <person name="Nagy L.G."/>
            <person name="Floudas D."/>
            <person name="Copeland A."/>
            <person name="Barry K.W."/>
            <person name="Cichocki N."/>
            <person name="Veneault-Fourrey C."/>
            <person name="LaButti K."/>
            <person name="Lindquist E.A."/>
            <person name="Lipzen A."/>
            <person name="Lundell T."/>
            <person name="Morin E."/>
            <person name="Murat C."/>
            <person name="Sun H."/>
            <person name="Tunlid A."/>
            <person name="Henrissat B."/>
            <person name="Grigoriev I.V."/>
            <person name="Hibbett D.S."/>
            <person name="Martin F."/>
            <person name="Nordberg H.P."/>
            <person name="Cantor M.N."/>
            <person name="Hua S.X."/>
        </authorList>
    </citation>
    <scope>NUCLEOTIDE SEQUENCE [LARGE SCALE GENOMIC DNA]</scope>
    <source>
        <strain evidence="1 2">Ve08.2h10</strain>
    </source>
</reference>
<evidence type="ECO:0000313" key="2">
    <source>
        <dbReference type="Proteomes" id="UP000054538"/>
    </source>
</evidence>
<protein>
    <submittedName>
        <fullName evidence="1">Unplaced genomic scaffold scaffold_4296, whole genome shotgun sequence</fullName>
    </submittedName>
</protein>
<dbReference type="AlphaFoldDB" id="A0A0D0D2K8"/>
<dbReference type="PANTHER" id="PTHR35871">
    <property type="entry name" value="EXPRESSED PROTEIN"/>
    <property type="match status" value="1"/>
</dbReference>
<accession>A0A0D0D2K8</accession>